<dbReference type="Gene3D" id="1.10.3720.10">
    <property type="entry name" value="MetI-like"/>
    <property type="match status" value="1"/>
</dbReference>
<accession>A0A4P6JV24</accession>
<feature type="transmembrane region" description="Helical" evidence="7">
    <location>
        <begin position="182"/>
        <end position="204"/>
    </location>
</feature>
<feature type="transmembrane region" description="Helical" evidence="7">
    <location>
        <begin position="141"/>
        <end position="161"/>
    </location>
</feature>
<dbReference type="GO" id="GO:0005886">
    <property type="term" value="C:plasma membrane"/>
    <property type="evidence" value="ECO:0007669"/>
    <property type="project" value="UniProtKB-SubCell"/>
</dbReference>
<dbReference type="OrthoDB" id="157184at2"/>
<keyword evidence="3" id="KW-1003">Cell membrane</keyword>
<evidence type="ECO:0000256" key="7">
    <source>
        <dbReference type="RuleBase" id="RU363032"/>
    </source>
</evidence>
<dbReference type="GO" id="GO:0055085">
    <property type="term" value="P:transmembrane transport"/>
    <property type="evidence" value="ECO:0007669"/>
    <property type="project" value="InterPro"/>
</dbReference>
<dbReference type="InterPro" id="IPR000515">
    <property type="entry name" value="MetI-like"/>
</dbReference>
<keyword evidence="6 7" id="KW-0472">Membrane</keyword>
<proteinExistence type="inferred from homology"/>
<dbReference type="Proteomes" id="UP000290365">
    <property type="component" value="Chromosome"/>
</dbReference>
<dbReference type="PROSITE" id="PS50928">
    <property type="entry name" value="ABC_TM1"/>
    <property type="match status" value="1"/>
</dbReference>
<dbReference type="RefSeq" id="WP_129890407.1">
    <property type="nucleotide sequence ID" value="NZ_CP035758.1"/>
</dbReference>
<evidence type="ECO:0000256" key="3">
    <source>
        <dbReference type="ARBA" id="ARBA00022475"/>
    </source>
</evidence>
<evidence type="ECO:0000313" key="9">
    <source>
        <dbReference type="EMBL" id="QBD79354.1"/>
    </source>
</evidence>
<dbReference type="AlphaFoldDB" id="A0A4P6JV24"/>
<feature type="transmembrane region" description="Helical" evidence="7">
    <location>
        <begin position="76"/>
        <end position="97"/>
    </location>
</feature>
<evidence type="ECO:0000259" key="8">
    <source>
        <dbReference type="PROSITE" id="PS50928"/>
    </source>
</evidence>
<dbReference type="CDD" id="cd06261">
    <property type="entry name" value="TM_PBP2"/>
    <property type="match status" value="1"/>
</dbReference>
<evidence type="ECO:0000256" key="5">
    <source>
        <dbReference type="ARBA" id="ARBA00022989"/>
    </source>
</evidence>
<keyword evidence="4 7" id="KW-0812">Transmembrane</keyword>
<dbReference type="KEGG" id="kbs:EPA93_26540"/>
<dbReference type="InterPro" id="IPR035906">
    <property type="entry name" value="MetI-like_sf"/>
</dbReference>
<feature type="domain" description="ABC transmembrane type-1" evidence="8">
    <location>
        <begin position="74"/>
        <end position="274"/>
    </location>
</feature>
<evidence type="ECO:0000256" key="1">
    <source>
        <dbReference type="ARBA" id="ARBA00004651"/>
    </source>
</evidence>
<dbReference type="SUPFAM" id="SSF161098">
    <property type="entry name" value="MetI-like"/>
    <property type="match status" value="1"/>
</dbReference>
<feature type="transmembrane region" description="Helical" evidence="7">
    <location>
        <begin position="253"/>
        <end position="274"/>
    </location>
</feature>
<dbReference type="PANTHER" id="PTHR43744">
    <property type="entry name" value="ABC TRANSPORTER PERMEASE PROTEIN MG189-RELATED-RELATED"/>
    <property type="match status" value="1"/>
</dbReference>
<reference evidence="9 10" key="1">
    <citation type="submission" date="2019-01" db="EMBL/GenBank/DDBJ databases">
        <title>Ktedonosporobacter rubrisoli SCAWS-G2.</title>
        <authorList>
            <person name="Huang Y."/>
            <person name="Yan B."/>
        </authorList>
    </citation>
    <scope>NUCLEOTIDE SEQUENCE [LARGE SCALE GENOMIC DNA]</scope>
    <source>
        <strain evidence="9 10">SCAWS-G2</strain>
    </source>
</reference>
<feature type="transmembrane region" description="Helical" evidence="7">
    <location>
        <begin position="15"/>
        <end position="35"/>
    </location>
</feature>
<keyword evidence="2 7" id="KW-0813">Transport</keyword>
<dbReference type="PANTHER" id="PTHR43744:SF9">
    <property type="entry name" value="POLYGALACTURONAN_RHAMNOGALACTURONAN TRANSPORT SYSTEM PERMEASE PROTEIN YTCP"/>
    <property type="match status" value="1"/>
</dbReference>
<feature type="transmembrane region" description="Helical" evidence="7">
    <location>
        <begin position="109"/>
        <end position="129"/>
    </location>
</feature>
<sequence>MVSWDRPGKLGQTTLWVIMFILALIMLFPLVYVLAVSFSSYRDVVGGNLVIFPAHPTLEAYRWVLQGSGVVQGLEVSIFVAVVGTAVSMFLTTTMAYALSRKGVPGGKFVLWLVLLTMLITPSFITRYLVVKQLGMLDTLWALIIPSAIGPFNLIVLRQFFMGLPEELIDSARLDGANDLQILWRVVLPLSKAPLAAISLFYAVANWNSFFDATIYINNPQLYPVSVVLRMLVLQGQDVTGVNMPGVPPPPDITVQMAVVVLATLPILLVYPFLQKHFTKGVLTGSVKG</sequence>
<evidence type="ECO:0000256" key="2">
    <source>
        <dbReference type="ARBA" id="ARBA00022448"/>
    </source>
</evidence>
<evidence type="ECO:0000313" key="10">
    <source>
        <dbReference type="Proteomes" id="UP000290365"/>
    </source>
</evidence>
<dbReference type="EMBL" id="CP035758">
    <property type="protein sequence ID" value="QBD79354.1"/>
    <property type="molecule type" value="Genomic_DNA"/>
</dbReference>
<dbReference type="Pfam" id="PF00528">
    <property type="entry name" value="BPD_transp_1"/>
    <property type="match status" value="1"/>
</dbReference>
<comment type="subcellular location">
    <subcellularLocation>
        <location evidence="1 7">Cell membrane</location>
        <topology evidence="1 7">Multi-pass membrane protein</topology>
    </subcellularLocation>
</comment>
<protein>
    <submittedName>
        <fullName evidence="9">Carbohydrate ABC transporter permease</fullName>
    </submittedName>
</protein>
<gene>
    <name evidence="9" type="ORF">EPA93_26540</name>
</gene>
<keyword evidence="10" id="KW-1185">Reference proteome</keyword>
<organism evidence="9 10">
    <name type="scientific">Ktedonosporobacter rubrisoli</name>
    <dbReference type="NCBI Taxonomy" id="2509675"/>
    <lineage>
        <taxon>Bacteria</taxon>
        <taxon>Bacillati</taxon>
        <taxon>Chloroflexota</taxon>
        <taxon>Ktedonobacteria</taxon>
        <taxon>Ktedonobacterales</taxon>
        <taxon>Ktedonosporobacteraceae</taxon>
        <taxon>Ktedonosporobacter</taxon>
    </lineage>
</organism>
<comment type="similarity">
    <text evidence="7">Belongs to the binding-protein-dependent transport system permease family.</text>
</comment>
<evidence type="ECO:0000256" key="6">
    <source>
        <dbReference type="ARBA" id="ARBA00023136"/>
    </source>
</evidence>
<name>A0A4P6JV24_KTERU</name>
<evidence type="ECO:0000256" key="4">
    <source>
        <dbReference type="ARBA" id="ARBA00022692"/>
    </source>
</evidence>
<keyword evidence="5 7" id="KW-1133">Transmembrane helix</keyword>